<evidence type="ECO:0000259" key="4">
    <source>
        <dbReference type="Pfam" id="PF08241"/>
    </source>
</evidence>
<dbReference type="Pfam" id="PF08241">
    <property type="entry name" value="Methyltransf_11"/>
    <property type="match status" value="1"/>
</dbReference>
<dbReference type="PANTHER" id="PTHR44942:SF4">
    <property type="entry name" value="METHYLTRANSFERASE TYPE 11 DOMAIN-CONTAINING PROTEIN"/>
    <property type="match status" value="1"/>
</dbReference>
<dbReference type="PANTHER" id="PTHR44942">
    <property type="entry name" value="METHYLTRANSF_11 DOMAIN-CONTAINING PROTEIN"/>
    <property type="match status" value="1"/>
</dbReference>
<dbReference type="EMBL" id="BNDY01000019">
    <property type="protein sequence ID" value="GHI43247.1"/>
    <property type="molecule type" value="Genomic_DNA"/>
</dbReference>
<evidence type="ECO:0000256" key="3">
    <source>
        <dbReference type="ARBA" id="ARBA00022679"/>
    </source>
</evidence>
<dbReference type="InterPro" id="IPR051052">
    <property type="entry name" value="Diverse_substrate_MTase"/>
</dbReference>
<evidence type="ECO:0000256" key="1">
    <source>
        <dbReference type="ARBA" id="ARBA00008361"/>
    </source>
</evidence>
<keyword evidence="2 5" id="KW-0489">Methyltransferase</keyword>
<organism evidence="5 6">
    <name type="scientific">Streptomyces violascens</name>
    <dbReference type="NCBI Taxonomy" id="67381"/>
    <lineage>
        <taxon>Bacteria</taxon>
        <taxon>Bacillati</taxon>
        <taxon>Actinomycetota</taxon>
        <taxon>Actinomycetes</taxon>
        <taxon>Kitasatosporales</taxon>
        <taxon>Streptomycetaceae</taxon>
        <taxon>Streptomyces</taxon>
    </lineage>
</organism>
<dbReference type="RefSeq" id="WP_189970807.1">
    <property type="nucleotide sequence ID" value="NZ_BMUA01000039.1"/>
</dbReference>
<proteinExistence type="inferred from homology"/>
<dbReference type="InterPro" id="IPR029063">
    <property type="entry name" value="SAM-dependent_MTases_sf"/>
</dbReference>
<comment type="similarity">
    <text evidence="1">Belongs to the methyltransferase superfamily.</text>
</comment>
<feature type="domain" description="Methyltransferase type 11" evidence="4">
    <location>
        <begin position="45"/>
        <end position="133"/>
    </location>
</feature>
<reference evidence="5" key="1">
    <citation type="submission" date="2024-05" db="EMBL/GenBank/DDBJ databases">
        <title>Whole genome shotgun sequence of Streptomyces violascens NBRC 12920.</title>
        <authorList>
            <person name="Komaki H."/>
            <person name="Tamura T."/>
        </authorList>
    </citation>
    <scope>NUCLEOTIDE SEQUENCE</scope>
    <source>
        <strain evidence="5">NBRC 12920</strain>
    </source>
</reference>
<protein>
    <submittedName>
        <fullName evidence="5">Methyltransferase</fullName>
    </submittedName>
</protein>
<dbReference type="Gene3D" id="3.40.50.150">
    <property type="entry name" value="Vaccinia Virus protein VP39"/>
    <property type="match status" value="1"/>
</dbReference>
<sequence length="251" mass="27422">MTTRALSFNAAAAQYAANRPSYPPLLLDALEELAGRPLKNAQVADVGAGTGIATSLLHARGARVTAVEPGDGMAAEFRRNNPGIPLVRGDGNQLPLATASADFITYAQAWHWTDPAKAGPEARRVLREGGALALWWNTSDHSAEWVAAQDARLHDFFQHDHIRPASSGNQRGGHPWADVPGLDFMEREIPHTRRVSLATHLANLGSHSAFLVLGEERTREFMAREHEFLSELFPDGTVEESYVVHLRLALN</sequence>
<keyword evidence="6" id="KW-1185">Reference proteome</keyword>
<name>A0ABQ3R158_9ACTN</name>
<comment type="caution">
    <text evidence="5">The sequence shown here is derived from an EMBL/GenBank/DDBJ whole genome shotgun (WGS) entry which is preliminary data.</text>
</comment>
<evidence type="ECO:0000313" key="6">
    <source>
        <dbReference type="Proteomes" id="UP001050808"/>
    </source>
</evidence>
<gene>
    <name evidence="5" type="ORF">Sviol_76550</name>
</gene>
<dbReference type="GO" id="GO:0032259">
    <property type="term" value="P:methylation"/>
    <property type="evidence" value="ECO:0007669"/>
    <property type="project" value="UniProtKB-KW"/>
</dbReference>
<dbReference type="CDD" id="cd02440">
    <property type="entry name" value="AdoMet_MTases"/>
    <property type="match status" value="1"/>
</dbReference>
<accession>A0ABQ3R158</accession>
<dbReference type="GO" id="GO:0008168">
    <property type="term" value="F:methyltransferase activity"/>
    <property type="evidence" value="ECO:0007669"/>
    <property type="project" value="UniProtKB-KW"/>
</dbReference>
<evidence type="ECO:0000256" key="2">
    <source>
        <dbReference type="ARBA" id="ARBA00022603"/>
    </source>
</evidence>
<dbReference type="InterPro" id="IPR013216">
    <property type="entry name" value="Methyltransf_11"/>
</dbReference>
<evidence type="ECO:0000313" key="5">
    <source>
        <dbReference type="EMBL" id="GHI43247.1"/>
    </source>
</evidence>
<dbReference type="Proteomes" id="UP001050808">
    <property type="component" value="Unassembled WGS sequence"/>
</dbReference>
<keyword evidence="3" id="KW-0808">Transferase</keyword>
<dbReference type="SUPFAM" id="SSF53335">
    <property type="entry name" value="S-adenosyl-L-methionine-dependent methyltransferases"/>
    <property type="match status" value="1"/>
</dbReference>